<dbReference type="SMART" id="SM00282">
    <property type="entry name" value="LamG"/>
    <property type="match status" value="3"/>
</dbReference>
<dbReference type="Pfam" id="PF20148">
    <property type="entry name" value="DUF6531"/>
    <property type="match status" value="1"/>
</dbReference>
<evidence type="ECO:0000256" key="2">
    <source>
        <dbReference type="ARBA" id="ARBA00023157"/>
    </source>
</evidence>
<dbReference type="InterPro" id="IPR006530">
    <property type="entry name" value="YD"/>
</dbReference>
<dbReference type="Gene3D" id="2.180.10.10">
    <property type="entry name" value="RHS repeat-associated core"/>
    <property type="match status" value="4"/>
</dbReference>
<dbReference type="InterPro" id="IPR013320">
    <property type="entry name" value="ConA-like_dom_sf"/>
</dbReference>
<feature type="region of interest" description="Disordered" evidence="3">
    <location>
        <begin position="2387"/>
        <end position="2431"/>
    </location>
</feature>
<dbReference type="SMART" id="SM00560">
    <property type="entry name" value="LamGL"/>
    <property type="match status" value="1"/>
</dbReference>
<dbReference type="InterPro" id="IPR006558">
    <property type="entry name" value="LamG-like"/>
</dbReference>
<feature type="compositionally biased region" description="Polar residues" evidence="3">
    <location>
        <begin position="2231"/>
        <end position="2254"/>
    </location>
</feature>
<comment type="caution">
    <text evidence="5">The sequence shown here is derived from an EMBL/GenBank/DDBJ whole genome shotgun (WGS) entry which is preliminary data.</text>
</comment>
<dbReference type="PANTHER" id="PTHR32305">
    <property type="match status" value="1"/>
</dbReference>
<dbReference type="NCBIfam" id="TIGR01643">
    <property type="entry name" value="YD_repeat_2x"/>
    <property type="match status" value="4"/>
</dbReference>
<dbReference type="RefSeq" id="WP_132815653.1">
    <property type="nucleotide sequence ID" value="NZ_SMKI01000007.1"/>
</dbReference>
<feature type="compositionally biased region" description="Low complexity" evidence="3">
    <location>
        <begin position="1882"/>
        <end position="1891"/>
    </location>
</feature>
<dbReference type="PROSITE" id="PS50025">
    <property type="entry name" value="LAM_G_DOMAIN"/>
    <property type="match status" value="1"/>
</dbReference>
<feature type="compositionally biased region" description="Polar residues" evidence="3">
    <location>
        <begin position="1244"/>
        <end position="1259"/>
    </location>
</feature>
<dbReference type="Gene3D" id="2.60.40.10">
    <property type="entry name" value="Immunoglobulins"/>
    <property type="match status" value="1"/>
</dbReference>
<feature type="compositionally biased region" description="Low complexity" evidence="3">
    <location>
        <begin position="1856"/>
        <end position="1872"/>
    </location>
</feature>
<feature type="domain" description="Laminin G" evidence="4">
    <location>
        <begin position="1312"/>
        <end position="1501"/>
    </location>
</feature>
<dbReference type="InterPro" id="IPR050708">
    <property type="entry name" value="T6SS_VgrG/RHS"/>
</dbReference>
<gene>
    <name evidence="5" type="ORF">E1283_01350</name>
</gene>
<evidence type="ECO:0000256" key="3">
    <source>
        <dbReference type="SAM" id="MobiDB-lite"/>
    </source>
</evidence>
<feature type="compositionally biased region" description="Basic and acidic residues" evidence="3">
    <location>
        <begin position="116"/>
        <end position="127"/>
    </location>
</feature>
<keyword evidence="1" id="KW-0732">Signal</keyword>
<feature type="region of interest" description="Disordered" evidence="3">
    <location>
        <begin position="1238"/>
        <end position="1259"/>
    </location>
</feature>
<dbReference type="GO" id="GO:0005975">
    <property type="term" value="P:carbohydrate metabolic process"/>
    <property type="evidence" value="ECO:0007669"/>
    <property type="project" value="UniProtKB-ARBA"/>
</dbReference>
<feature type="non-terminal residue" evidence="5">
    <location>
        <position position="2536"/>
    </location>
</feature>
<dbReference type="InterPro" id="IPR013783">
    <property type="entry name" value="Ig-like_fold"/>
</dbReference>
<dbReference type="Pfam" id="PF13385">
    <property type="entry name" value="Laminin_G_3"/>
    <property type="match status" value="3"/>
</dbReference>
<dbReference type="CDD" id="cd00110">
    <property type="entry name" value="LamG"/>
    <property type="match status" value="3"/>
</dbReference>
<name>A0A4R4TTB4_9ACTN</name>
<evidence type="ECO:0000259" key="4">
    <source>
        <dbReference type="PROSITE" id="PS50025"/>
    </source>
</evidence>
<dbReference type="InterPro" id="IPR045351">
    <property type="entry name" value="DUF6531"/>
</dbReference>
<evidence type="ECO:0000313" key="6">
    <source>
        <dbReference type="Proteomes" id="UP000295345"/>
    </source>
</evidence>
<dbReference type="Gene3D" id="2.60.120.200">
    <property type="match status" value="3"/>
</dbReference>
<accession>A0A4R4TTB4</accession>
<feature type="region of interest" description="Disordered" evidence="3">
    <location>
        <begin position="2231"/>
        <end position="2260"/>
    </location>
</feature>
<dbReference type="InterPro" id="IPR031325">
    <property type="entry name" value="RHS_repeat"/>
</dbReference>
<keyword evidence="2" id="KW-1015">Disulfide bond</keyword>
<dbReference type="EMBL" id="SMKI01000007">
    <property type="protein sequence ID" value="TDC80056.1"/>
    <property type="molecule type" value="Genomic_DNA"/>
</dbReference>
<feature type="compositionally biased region" description="Polar residues" evidence="3">
    <location>
        <begin position="2396"/>
        <end position="2417"/>
    </location>
</feature>
<keyword evidence="6" id="KW-1185">Reference proteome</keyword>
<dbReference type="PANTHER" id="PTHR32305:SF15">
    <property type="entry name" value="PROTEIN RHSA-RELATED"/>
    <property type="match status" value="1"/>
</dbReference>
<dbReference type="InterPro" id="IPR001791">
    <property type="entry name" value="Laminin_G"/>
</dbReference>
<sequence length="2536" mass="270860">MAVLTALDPGTAAAASRWVAASEVAVEAGEAPGQEWGSADGLSHEADAADTTAEGDGSGGEPGEAPGQLPLDEGQSTSDDLGDTAPPLESGDPEVIESLPPAELTGFDEETSVEVPEERTEDSRTFRNTDGTFTTRYYNEPVNYPDLDGAWQTIDTSLVRAAGGESWETTATEAGVSFGAMATDDPLMTLRLDEEYAVGYALAEASAVPGEVEGPLVTYRDVRPSSDIEFLGGNAEIKETIVLRDADAPTEWRFPLHLDGLTATLDEHGGIAFADAEGTVRAHMPPGWMEDAAVDERSGDGAITGGVSYELATENGRQVLVVTLDEEWLSDPERVYPVRVDPSVTRVEASSSTYVQRPYNINFSTDTILKAGTPDGGDSAATSFLRFSGVQSSLRNAWVLDARLALYNSWSYSCNARPVTIHPITQNWSASTLAQYPGPNVGAALATDRFAHGWRPAGTTNWACAPAWESIALGSAGRQLVDDWTHGRKINYGLAIRASTTDSYGWKQFGSTRYPNGAPSLDVTWTQYGATYRLGQLTQPVTAVGEGVQRVTVTNQGQETWPAGGRFKLRYNLYDANGNELTDSSLRRYTEMPRAVAPGESVTLDARIAPLTPGTYTVDWTMTDYGVTRFTSQGIPGARVRLAAVNIPPELTGAAPGSGAVVDTLTPTLWAEGTDRDHYPNARLQYSFEVCEVDGENTRKNCRTGSRSVNQQWAVPSGWLSWDKTYAWYAYTYDGQATSLRPNPSLFSTRVPQPAVTGHLGGSDGRDFNPVSGNFAAAATDAAVSTIGPPLAVTRTYNSLDPRADLAFGPGWTTRWDMRASVEADGNVVVTLAEGNRVRFGRNANGSYTGPSGGSLTLTTATGGGWVLRDATGATHTFNAAGQLTKVADTAGREQRLTHTSGRLATATDALSGRTLTFTWRDDRVETVTTNAVAPGEAGLTWRYGYTSGRLTSVCPPGTTEECTRYSYEDGSLYRSAVLDAGPVSYWRLDEAEGATAASSAPSRTGFNDAEYLNTSGGAPGALAGTSDTAASFDGTDTVVRLPHDTLRTTTFLSIELWFRTTGPGVLVGFQSQRLEDGQPESWTPPLTVDANGKLSGYLFTGDRGNITPIKSSATVTDGAWHHAVLTAEGTTQTLYLDGRAVGTLNGTIDHLDMAYTYLGAGYSSSGFDGIAGGVRRLNGQLDEVAVYHRALDAATVAEHHALRQPAARLTEATLPSGRTHATNTYDDATGRITEHTDADGGTWQLSQPSFTNGSSTYADTVRSGDPTGYWRLTERSGAAAASAIGDETNGAYLDGVRPGGPGPFADGDTTAPYFTGQSDSAVEVPTDAWGDTAAQTVELWFRTTESGVLVSMQNQPLGTTPTSWWPMLLVDQDGYLRGRLRYPGDATTLRSRARVDDGEWHHVALTGTQEAQILFLDGDRQADNRQGTNTGRLPYTFIGGGYSSPSWDGQSDGYRNFSGQIAEVAFYDTLWITHVTDSGIGWSNHGDSRISTATALVSGTGDDYRAAVMGDGAAAYWQFNENGSATAYDEGGRHHATLEGTLYRSQLGLFGVGDGRSIYGTTNGAVRMPGDVLAGTTDISAEMWFSTTSTKGVLMAFQDAPLGSTPAHWQPVLLIDGDGRLRGQWWIPDAGGPSPITSPTPVNDGEWHHVVLSGSGNTQTLYLDGVAIGTKTGAFADTSRPYAYLGGGYSSSQWMGQPAGTYNLFGYLDEVALYRQALTADDVAAHYTARVERASSALGATVTVTNPLGDTTDATYDALRGYRVTSVTDAEDGTTTYAYDTGGFLHTVTNPNGDATITGHDERGNTVSTTTCRGPRDCQTSYADHYLNANNPLDPRNDKPTATADARSTGPADATYRTTTSYTTLGLPETTRLPDGRTTRRTYTTGTEPAVGGGTTPPGLLATDVQPDGATTRYAYFASGDVARTTQPSGLALEYTYDGLGRRLTETEISDAQPDGVTTTFVHDALSRVTSETGATTENAVTGEDHTAQVTRAYDPDGNILTETIADLGGDDPDRTTQQRYNEHGRVDRVIDPENGTTYYVYDDLGRLAQETDPAGTVLRHTYTPRGQHATTVLQDWTGDPSGEVRDLTLVSNAYDPAGRLATTTDAMGAVTAYRYFGDGLTATVTAQDVSGTRDIVLEDNTYNRAGHLVRQATGNRTVVTEHEVDVTGRVTTTVLDPDDLNRRTVTTYDDADRPLEVRQLGSSDADFLTTSYTYDPVGNPLTQTVADADEQSTTHQTFDQRGLVTSSTTPRGHTTDYAYDALGRPIGQTAPEVDGTRPETRTGYNAFGDATEQRDALGAITRMAYDRLGQPTTVTSPEYTPLGGQPITATAETVYDTLGRTVATTDALGRTTRYAYDQLGNLITRTDPDPGTEATAASRFLLDPPDVELADTPGSGSETHYTHTPTGLPLSTTDPTGARTEATYDPLGRQLTATVVERHPTTANLTSTYTWDDAGNQTESVTAEGIVARARYNAAGEPTGVFQSGHWTTIDRDAFGRETRTTTPAGYRTDLTLNHLGQVVRTDEYGRGDTVLRT</sequence>
<feature type="region of interest" description="Disordered" evidence="3">
    <location>
        <begin position="23"/>
        <end position="128"/>
    </location>
</feature>
<feature type="region of interest" description="Disordered" evidence="3">
    <location>
        <begin position="1829"/>
        <end position="1900"/>
    </location>
</feature>
<proteinExistence type="predicted"/>
<protein>
    <submittedName>
        <fullName evidence="5">DNRLRE domain-containing protein</fullName>
    </submittedName>
</protein>
<evidence type="ECO:0000256" key="1">
    <source>
        <dbReference type="ARBA" id="ARBA00022729"/>
    </source>
</evidence>
<dbReference type="NCBIfam" id="NF033679">
    <property type="entry name" value="DNRLRE_dom"/>
    <property type="match status" value="1"/>
</dbReference>
<reference evidence="5 6" key="1">
    <citation type="submission" date="2019-03" db="EMBL/GenBank/DDBJ databases">
        <title>Draft genome sequences of novel Actinobacteria.</title>
        <authorList>
            <person name="Sahin N."/>
            <person name="Ay H."/>
            <person name="Saygin H."/>
        </authorList>
    </citation>
    <scope>NUCLEOTIDE SEQUENCE [LARGE SCALE GENOMIC DNA]</scope>
    <source>
        <strain evidence="5 6">DSM 41900</strain>
    </source>
</reference>
<dbReference type="OrthoDB" id="4981820at2"/>
<dbReference type="Pfam" id="PF05593">
    <property type="entry name" value="RHS_repeat"/>
    <property type="match status" value="5"/>
</dbReference>
<dbReference type="SUPFAM" id="SSF49899">
    <property type="entry name" value="Concanavalin A-like lectins/glucanases"/>
    <property type="match status" value="3"/>
</dbReference>
<dbReference type="Proteomes" id="UP000295345">
    <property type="component" value="Unassembled WGS sequence"/>
</dbReference>
<organism evidence="5 6">
    <name type="scientific">Streptomyces hainanensis</name>
    <dbReference type="NCBI Taxonomy" id="402648"/>
    <lineage>
        <taxon>Bacteria</taxon>
        <taxon>Bacillati</taxon>
        <taxon>Actinomycetota</taxon>
        <taxon>Actinomycetes</taxon>
        <taxon>Kitasatosporales</taxon>
        <taxon>Streptomycetaceae</taxon>
        <taxon>Streptomyces</taxon>
    </lineage>
</organism>
<evidence type="ECO:0000313" key="5">
    <source>
        <dbReference type="EMBL" id="TDC80056.1"/>
    </source>
</evidence>